<accession>A0ABQ6JN66</accession>
<dbReference type="Proteomes" id="UP001157017">
    <property type="component" value="Unassembled WGS sequence"/>
</dbReference>
<keyword evidence="2" id="KW-1185">Reference proteome</keyword>
<reference evidence="2" key="1">
    <citation type="journal article" date="2019" name="Int. J. Syst. Evol. Microbiol.">
        <title>The Global Catalogue of Microorganisms (GCM) 10K type strain sequencing project: providing services to taxonomists for standard genome sequencing and annotation.</title>
        <authorList>
            <consortium name="The Broad Institute Genomics Platform"/>
            <consortium name="The Broad Institute Genome Sequencing Center for Infectious Disease"/>
            <person name="Wu L."/>
            <person name="Ma J."/>
        </authorList>
    </citation>
    <scope>NUCLEOTIDE SEQUENCE [LARGE SCALE GENOMIC DNA]</scope>
    <source>
        <strain evidence="2">NBRC 108730</strain>
    </source>
</reference>
<sequence>MRDLQAVDVDQPLEARLVEVVQVMQERLQHVWALMLAMGRDRPPDAERLRGGAARPKLVGSGPALDAVRALVEPDRDALRVEVDGSCAGCGCSPSPAPTR</sequence>
<gene>
    <name evidence="1" type="ORF">GCM10025868_46340</name>
</gene>
<evidence type="ECO:0000313" key="2">
    <source>
        <dbReference type="Proteomes" id="UP001157017"/>
    </source>
</evidence>
<name>A0ABQ6JN66_9ACTN</name>
<dbReference type="EMBL" id="BSUZ01000001">
    <property type="protein sequence ID" value="GMA89384.1"/>
    <property type="molecule type" value="Genomic_DNA"/>
</dbReference>
<organism evidence="1 2">
    <name type="scientific">Angustibacter aerolatus</name>
    <dbReference type="NCBI Taxonomy" id="1162965"/>
    <lineage>
        <taxon>Bacteria</taxon>
        <taxon>Bacillati</taxon>
        <taxon>Actinomycetota</taxon>
        <taxon>Actinomycetes</taxon>
        <taxon>Kineosporiales</taxon>
        <taxon>Kineosporiaceae</taxon>
    </lineage>
</organism>
<protein>
    <submittedName>
        <fullName evidence="1">Uncharacterized protein</fullName>
    </submittedName>
</protein>
<comment type="caution">
    <text evidence="1">The sequence shown here is derived from an EMBL/GenBank/DDBJ whole genome shotgun (WGS) entry which is preliminary data.</text>
</comment>
<proteinExistence type="predicted"/>
<evidence type="ECO:0000313" key="1">
    <source>
        <dbReference type="EMBL" id="GMA89384.1"/>
    </source>
</evidence>